<dbReference type="PANTHER" id="PTHR43712:SF2">
    <property type="entry name" value="O-METHYLTRANSFERASE CICE"/>
    <property type="match status" value="1"/>
</dbReference>
<dbReference type="InterPro" id="IPR029063">
    <property type="entry name" value="SAM-dependent_MTases_sf"/>
</dbReference>
<dbReference type="GO" id="GO:0032259">
    <property type="term" value="P:methylation"/>
    <property type="evidence" value="ECO:0007669"/>
    <property type="project" value="UniProtKB-KW"/>
</dbReference>
<dbReference type="AlphaFoldDB" id="A0A7T1T9L3"/>
<dbReference type="Gene3D" id="1.10.10.10">
    <property type="entry name" value="Winged helix-like DNA-binding domain superfamily/Winged helix DNA-binding domain"/>
    <property type="match status" value="1"/>
</dbReference>
<dbReference type="GO" id="GO:0008171">
    <property type="term" value="F:O-methyltransferase activity"/>
    <property type="evidence" value="ECO:0007669"/>
    <property type="project" value="InterPro"/>
</dbReference>
<gene>
    <name evidence="7" type="ORF">G4Z16_23890</name>
</gene>
<dbReference type="GO" id="GO:0046983">
    <property type="term" value="F:protein dimerization activity"/>
    <property type="evidence" value="ECO:0007669"/>
    <property type="project" value="InterPro"/>
</dbReference>
<feature type="active site" description="Proton acceptor" evidence="4">
    <location>
        <position position="260"/>
    </location>
</feature>
<keyword evidence="2 7" id="KW-0808">Transferase</keyword>
<dbReference type="Gene3D" id="1.10.287.1350">
    <property type="match status" value="1"/>
</dbReference>
<sequence length="349" mass="39723">MSAIENDSVVATIPIQDDDLHAWHQVMLSFGGRLLKVVQVLLELDIAERVADGPRPVSELASECGADETALYRLLRSSTALGIFRETQARHFENTPLSSGLLRSSDVVPLVKYNTMDMTTLPYEELMHSVRTGEPAFEHRFGKPFYQYLEDNPAEREFFEGFMSHWARQMTDEEMNSFGFERFTRIADLGGNDGYFLGQALSRHPGLNAVLMDLPEVVGASDKVLDKHGVTERVEVRAGDFFKDPIPDGCDAYLLKAVLHNQSEERAERLLRRVRERIGDSGATLLVWDLVMAPANHWDHGKLLDLDMLVLYGGRERTLEDWRELFERTGFELVNDPIEHWTLLECKAR</sequence>
<evidence type="ECO:0000313" key="8">
    <source>
        <dbReference type="Proteomes" id="UP000595046"/>
    </source>
</evidence>
<dbReference type="RefSeq" id="WP_197352725.1">
    <property type="nucleotide sequence ID" value="NZ_CP048882.1"/>
</dbReference>
<dbReference type="Pfam" id="PF00891">
    <property type="entry name" value="Methyltransf_2"/>
    <property type="match status" value="1"/>
</dbReference>
<dbReference type="PIRSF" id="PIRSF005739">
    <property type="entry name" value="O-mtase"/>
    <property type="match status" value="1"/>
</dbReference>
<dbReference type="Proteomes" id="UP000595046">
    <property type="component" value="Chromosome"/>
</dbReference>
<dbReference type="Gene3D" id="3.40.50.150">
    <property type="entry name" value="Vaccinia Virus protein VP39"/>
    <property type="match status" value="1"/>
</dbReference>
<feature type="domain" description="O-methyltransferase dimerisation" evidence="6">
    <location>
        <begin position="29"/>
        <end position="104"/>
    </location>
</feature>
<dbReference type="InterPro" id="IPR016461">
    <property type="entry name" value="COMT-like"/>
</dbReference>
<dbReference type="SUPFAM" id="SSF53335">
    <property type="entry name" value="S-adenosyl-L-methionine-dependent methyltransferases"/>
    <property type="match status" value="1"/>
</dbReference>
<evidence type="ECO:0000256" key="4">
    <source>
        <dbReference type="PIRSR" id="PIRSR005739-1"/>
    </source>
</evidence>
<dbReference type="CDD" id="cd02440">
    <property type="entry name" value="AdoMet_MTases"/>
    <property type="match status" value="1"/>
</dbReference>
<feature type="domain" description="O-methyltransferase C-terminal" evidence="5">
    <location>
        <begin position="123"/>
        <end position="332"/>
    </location>
</feature>
<keyword evidence="3" id="KW-0949">S-adenosyl-L-methionine</keyword>
<dbReference type="PANTHER" id="PTHR43712">
    <property type="entry name" value="PUTATIVE (AFU_ORTHOLOGUE AFUA_4G14580)-RELATED"/>
    <property type="match status" value="1"/>
</dbReference>
<evidence type="ECO:0000256" key="1">
    <source>
        <dbReference type="ARBA" id="ARBA00022603"/>
    </source>
</evidence>
<reference evidence="8" key="1">
    <citation type="submission" date="2020-02" db="EMBL/GenBank/DDBJ databases">
        <title>Streptomyces sp. ASO4wet.</title>
        <authorList>
            <person name="Risdian C."/>
            <person name="Landwehr W."/>
            <person name="Schupp P."/>
            <person name="Wink J."/>
        </authorList>
    </citation>
    <scope>NUCLEOTIDE SEQUENCE [LARGE SCALE GENOMIC DNA]</scope>
    <source>
        <strain evidence="8">ASO4wet</strain>
    </source>
</reference>
<dbReference type="InterPro" id="IPR001077">
    <property type="entry name" value="COMT_C"/>
</dbReference>
<dbReference type="Pfam" id="PF08100">
    <property type="entry name" value="Dimerisation"/>
    <property type="match status" value="1"/>
</dbReference>
<name>A0A7T1T9L3_9ACTN</name>
<dbReference type="KEGG" id="sbat:G4Z16_23890"/>
<dbReference type="EMBL" id="CP048882">
    <property type="protein sequence ID" value="QPP08946.1"/>
    <property type="molecule type" value="Genomic_DNA"/>
</dbReference>
<evidence type="ECO:0000259" key="5">
    <source>
        <dbReference type="Pfam" id="PF00891"/>
    </source>
</evidence>
<keyword evidence="1 7" id="KW-0489">Methyltransferase</keyword>
<evidence type="ECO:0000256" key="3">
    <source>
        <dbReference type="ARBA" id="ARBA00022691"/>
    </source>
</evidence>
<evidence type="ECO:0000259" key="6">
    <source>
        <dbReference type="Pfam" id="PF08100"/>
    </source>
</evidence>
<organism evidence="7 8">
    <name type="scientific">Streptomyces bathyalis</name>
    <dbReference type="NCBI Taxonomy" id="2710756"/>
    <lineage>
        <taxon>Bacteria</taxon>
        <taxon>Bacillati</taxon>
        <taxon>Actinomycetota</taxon>
        <taxon>Actinomycetes</taxon>
        <taxon>Kitasatosporales</taxon>
        <taxon>Streptomycetaceae</taxon>
        <taxon>Streptomyces</taxon>
    </lineage>
</organism>
<dbReference type="InterPro" id="IPR036388">
    <property type="entry name" value="WH-like_DNA-bd_sf"/>
</dbReference>
<protein>
    <submittedName>
        <fullName evidence="7">O-methyltransferase</fullName>
    </submittedName>
</protein>
<dbReference type="InterPro" id="IPR012967">
    <property type="entry name" value="COMT_dimerisation"/>
</dbReference>
<evidence type="ECO:0000313" key="7">
    <source>
        <dbReference type="EMBL" id="QPP08946.1"/>
    </source>
</evidence>
<proteinExistence type="predicted"/>
<dbReference type="InterPro" id="IPR036390">
    <property type="entry name" value="WH_DNA-bd_sf"/>
</dbReference>
<accession>A0A7T1T9L3</accession>
<evidence type="ECO:0000256" key="2">
    <source>
        <dbReference type="ARBA" id="ARBA00022679"/>
    </source>
</evidence>
<dbReference type="PROSITE" id="PS51683">
    <property type="entry name" value="SAM_OMT_II"/>
    <property type="match status" value="1"/>
</dbReference>
<dbReference type="SUPFAM" id="SSF46785">
    <property type="entry name" value="Winged helix' DNA-binding domain"/>
    <property type="match status" value="1"/>
</dbReference>
<keyword evidence="8" id="KW-1185">Reference proteome</keyword>